<organism evidence="1 3">
    <name type="scientific">Araneus ventricosus</name>
    <name type="common">Orbweaver spider</name>
    <name type="synonym">Epeira ventricosa</name>
    <dbReference type="NCBI Taxonomy" id="182803"/>
    <lineage>
        <taxon>Eukaryota</taxon>
        <taxon>Metazoa</taxon>
        <taxon>Ecdysozoa</taxon>
        <taxon>Arthropoda</taxon>
        <taxon>Chelicerata</taxon>
        <taxon>Arachnida</taxon>
        <taxon>Araneae</taxon>
        <taxon>Araneomorphae</taxon>
        <taxon>Entelegynae</taxon>
        <taxon>Araneoidea</taxon>
        <taxon>Araneidae</taxon>
        <taxon>Araneus</taxon>
    </lineage>
</organism>
<accession>A0A4Y2LN58</accession>
<protein>
    <submittedName>
        <fullName evidence="1">Uncharacterized protein</fullName>
    </submittedName>
</protein>
<reference evidence="1 3" key="1">
    <citation type="journal article" date="2019" name="Sci. Rep.">
        <title>Orb-weaving spider Araneus ventricosus genome elucidates the spidroin gene catalogue.</title>
        <authorList>
            <person name="Kono N."/>
            <person name="Nakamura H."/>
            <person name="Ohtoshi R."/>
            <person name="Moran D.A.P."/>
            <person name="Shinohara A."/>
            <person name="Yoshida Y."/>
            <person name="Fujiwara M."/>
            <person name="Mori M."/>
            <person name="Tomita M."/>
            <person name="Arakawa K."/>
        </authorList>
    </citation>
    <scope>NUCLEOTIDE SEQUENCE [LARGE SCALE GENOMIC DNA]</scope>
</reference>
<dbReference type="AlphaFoldDB" id="A0A4Y2LN58"/>
<dbReference type="Proteomes" id="UP000499080">
    <property type="component" value="Unassembled WGS sequence"/>
</dbReference>
<comment type="caution">
    <text evidence="1">The sequence shown here is derived from an EMBL/GenBank/DDBJ whole genome shotgun (WGS) entry which is preliminary data.</text>
</comment>
<name>A0A4Y2LN58_ARAVE</name>
<gene>
    <name evidence="2" type="ORF">AVEN_124340_1</name>
    <name evidence="1" type="ORF">AVEN_99725_1</name>
</gene>
<sequence length="111" mass="12858">MTSRTQYQQQTLKYNEFKGFAVRRDARFGSYLTLLASGPRYLREHFSSHNGRPETVSGKKSSIKVSEPRFSFYKFFSSPQVSRSDIMRGSVCGQRRVSLTNFSENTQRRVS</sequence>
<proteinExistence type="predicted"/>
<evidence type="ECO:0000313" key="1">
    <source>
        <dbReference type="EMBL" id="GBN14986.1"/>
    </source>
</evidence>
<evidence type="ECO:0000313" key="3">
    <source>
        <dbReference type="Proteomes" id="UP000499080"/>
    </source>
</evidence>
<dbReference type="EMBL" id="BGPR01119168">
    <property type="protein sequence ID" value="GBN14986.1"/>
    <property type="molecule type" value="Genomic_DNA"/>
</dbReference>
<keyword evidence="3" id="KW-1185">Reference proteome</keyword>
<evidence type="ECO:0000313" key="2">
    <source>
        <dbReference type="EMBL" id="GBN15038.1"/>
    </source>
</evidence>
<dbReference type="EMBL" id="BGPR01119188">
    <property type="protein sequence ID" value="GBN15038.1"/>
    <property type="molecule type" value="Genomic_DNA"/>
</dbReference>